<dbReference type="EMBL" id="MU864396">
    <property type="protein sequence ID" value="KAK4187881.1"/>
    <property type="molecule type" value="Genomic_DNA"/>
</dbReference>
<dbReference type="Proteomes" id="UP001302126">
    <property type="component" value="Unassembled WGS sequence"/>
</dbReference>
<accession>A0AAN7AGM2</accession>
<protein>
    <submittedName>
        <fullName evidence="1">Isoprenoid synthase domain-containing protein</fullName>
    </submittedName>
</protein>
<reference evidence="1" key="2">
    <citation type="submission" date="2023-05" db="EMBL/GenBank/DDBJ databases">
        <authorList>
            <consortium name="Lawrence Berkeley National Laboratory"/>
            <person name="Steindorff A."/>
            <person name="Hensen N."/>
            <person name="Bonometti L."/>
            <person name="Westerberg I."/>
            <person name="Brannstrom I.O."/>
            <person name="Guillou S."/>
            <person name="Cros-Aarteil S."/>
            <person name="Calhoun S."/>
            <person name="Haridas S."/>
            <person name="Kuo A."/>
            <person name="Mondo S."/>
            <person name="Pangilinan J."/>
            <person name="Riley R."/>
            <person name="Labutti K."/>
            <person name="Andreopoulos B."/>
            <person name="Lipzen A."/>
            <person name="Chen C."/>
            <person name="Yanf M."/>
            <person name="Daum C."/>
            <person name="Ng V."/>
            <person name="Clum A."/>
            <person name="Ohm R."/>
            <person name="Martin F."/>
            <person name="Silar P."/>
            <person name="Natvig D."/>
            <person name="Lalanne C."/>
            <person name="Gautier V."/>
            <person name="Ament-Velasquez S.L."/>
            <person name="Kruys A."/>
            <person name="Hutchinson M.I."/>
            <person name="Powell A.J."/>
            <person name="Barry K."/>
            <person name="Miller A.N."/>
            <person name="Grigoriev I.V."/>
            <person name="Debuchy R."/>
            <person name="Gladieux P."/>
            <person name="Thoren M.H."/>
            <person name="Johannesson H."/>
        </authorList>
    </citation>
    <scope>NUCLEOTIDE SEQUENCE</scope>
    <source>
        <strain evidence="1">PSN309</strain>
    </source>
</reference>
<reference evidence="1" key="1">
    <citation type="journal article" date="2023" name="Mol. Phylogenet. Evol.">
        <title>Genome-scale phylogeny and comparative genomics of the fungal order Sordariales.</title>
        <authorList>
            <person name="Hensen N."/>
            <person name="Bonometti L."/>
            <person name="Westerberg I."/>
            <person name="Brannstrom I.O."/>
            <person name="Guillou S."/>
            <person name="Cros-Aarteil S."/>
            <person name="Calhoun S."/>
            <person name="Haridas S."/>
            <person name="Kuo A."/>
            <person name="Mondo S."/>
            <person name="Pangilinan J."/>
            <person name="Riley R."/>
            <person name="LaButti K."/>
            <person name="Andreopoulos B."/>
            <person name="Lipzen A."/>
            <person name="Chen C."/>
            <person name="Yan M."/>
            <person name="Daum C."/>
            <person name="Ng V."/>
            <person name="Clum A."/>
            <person name="Steindorff A."/>
            <person name="Ohm R.A."/>
            <person name="Martin F."/>
            <person name="Silar P."/>
            <person name="Natvig D.O."/>
            <person name="Lalanne C."/>
            <person name="Gautier V."/>
            <person name="Ament-Velasquez S.L."/>
            <person name="Kruys A."/>
            <person name="Hutchinson M.I."/>
            <person name="Powell A.J."/>
            <person name="Barry K."/>
            <person name="Miller A.N."/>
            <person name="Grigoriev I.V."/>
            <person name="Debuchy R."/>
            <person name="Gladieux P."/>
            <person name="Hiltunen Thoren M."/>
            <person name="Johannesson H."/>
        </authorList>
    </citation>
    <scope>NUCLEOTIDE SEQUENCE</scope>
    <source>
        <strain evidence="1">PSN309</strain>
    </source>
</reference>
<name>A0AAN7AGM2_9PEZI</name>
<sequence length="227" mass="25303">MDDYFDKHTLAENAIVVSRLQSLLSSPATFTPASTINSMHATLFAKSFPIEGSLPILETYIAMLECHCIPTRGTTLSSLREYLIFCEVDVGMPICVELLYWTDPSLSVLSSSERESLAQLEKVANFHVSILNDVFSFEREWKAAQKAEGGALVNSVAVLAGEMNVSVHAARQLCLALVRAWEVEFLAMSEKFLTENEGEERLVRAVKGIERRMSGAEAFSWRTARYL</sequence>
<dbReference type="Pfam" id="PF19086">
    <property type="entry name" value="Terpene_syn_C_2"/>
    <property type="match status" value="1"/>
</dbReference>
<evidence type="ECO:0000313" key="1">
    <source>
        <dbReference type="EMBL" id="KAK4187881.1"/>
    </source>
</evidence>
<dbReference type="InterPro" id="IPR008949">
    <property type="entry name" value="Isoprenoid_synthase_dom_sf"/>
</dbReference>
<proteinExistence type="predicted"/>
<dbReference type="AlphaFoldDB" id="A0AAN7AGM2"/>
<dbReference type="SUPFAM" id="SSF48576">
    <property type="entry name" value="Terpenoid synthases"/>
    <property type="match status" value="1"/>
</dbReference>
<keyword evidence="2" id="KW-1185">Reference proteome</keyword>
<organism evidence="1 2">
    <name type="scientific">Podospora australis</name>
    <dbReference type="NCBI Taxonomy" id="1536484"/>
    <lineage>
        <taxon>Eukaryota</taxon>
        <taxon>Fungi</taxon>
        <taxon>Dikarya</taxon>
        <taxon>Ascomycota</taxon>
        <taxon>Pezizomycotina</taxon>
        <taxon>Sordariomycetes</taxon>
        <taxon>Sordariomycetidae</taxon>
        <taxon>Sordariales</taxon>
        <taxon>Podosporaceae</taxon>
        <taxon>Podospora</taxon>
    </lineage>
</organism>
<evidence type="ECO:0000313" key="2">
    <source>
        <dbReference type="Proteomes" id="UP001302126"/>
    </source>
</evidence>
<dbReference type="Gene3D" id="1.10.600.10">
    <property type="entry name" value="Farnesyl Diphosphate Synthase"/>
    <property type="match status" value="1"/>
</dbReference>
<gene>
    <name evidence="1" type="ORF">QBC35DRAFT_434240</name>
</gene>
<comment type="caution">
    <text evidence="1">The sequence shown here is derived from an EMBL/GenBank/DDBJ whole genome shotgun (WGS) entry which is preliminary data.</text>
</comment>